<keyword evidence="3" id="KW-1185">Reference proteome</keyword>
<dbReference type="GO" id="GO:0045040">
    <property type="term" value="P:protein insertion into mitochondrial outer membrane"/>
    <property type="evidence" value="ECO:0007669"/>
    <property type="project" value="TreeGrafter"/>
</dbReference>
<dbReference type="RefSeq" id="XP_018285060.1">
    <property type="nucleotide sequence ID" value="XM_018442270.1"/>
</dbReference>
<keyword evidence="1" id="KW-0812">Transmembrane</keyword>
<feature type="transmembrane region" description="Helical" evidence="1">
    <location>
        <begin position="36"/>
        <end position="56"/>
    </location>
</feature>
<name>A0A167K0K0_PHYB8</name>
<sequence>MASNDKVSLTKQSDGIIITQSWYRNPTFVWMLKSTAINFILPFFNGVMLGLGEILANELVFKFGWFGASRLSPVSLGIRTGVSPTATAEYKKALQTEVKRLDKQNER</sequence>
<proteinExistence type="predicted"/>
<dbReference type="AlphaFoldDB" id="A0A167K0K0"/>
<dbReference type="GO" id="GO:0070096">
    <property type="term" value="P:mitochondrial outer membrane translocase complex assembly"/>
    <property type="evidence" value="ECO:0007669"/>
    <property type="project" value="TreeGrafter"/>
</dbReference>
<dbReference type="GO" id="GO:0005741">
    <property type="term" value="C:mitochondrial outer membrane"/>
    <property type="evidence" value="ECO:0007669"/>
    <property type="project" value="InterPro"/>
</dbReference>
<evidence type="ECO:0000256" key="1">
    <source>
        <dbReference type="SAM" id="Phobius"/>
    </source>
</evidence>
<keyword evidence="1" id="KW-0472">Membrane</keyword>
<dbReference type="OrthoDB" id="5529571at2759"/>
<dbReference type="STRING" id="763407.A0A167K0K0"/>
<evidence type="ECO:0000313" key="2">
    <source>
        <dbReference type="EMBL" id="OAD67020.1"/>
    </source>
</evidence>
<dbReference type="GeneID" id="29003176"/>
<protein>
    <submittedName>
        <fullName evidence="2">Uncharacterized protein</fullName>
    </submittedName>
</protein>
<gene>
    <name evidence="2" type="ORF">PHYBLDRAFT_70379</name>
</gene>
<dbReference type="PANTHER" id="PTHR28241">
    <property type="entry name" value="MITOCHONDRIAL IMPORT PROTEIN 1"/>
    <property type="match status" value="1"/>
</dbReference>
<evidence type="ECO:0000313" key="3">
    <source>
        <dbReference type="Proteomes" id="UP000077315"/>
    </source>
</evidence>
<dbReference type="InParanoid" id="A0A167K0K0"/>
<reference evidence="3" key="1">
    <citation type="submission" date="2015-06" db="EMBL/GenBank/DDBJ databases">
        <title>Expansion of signal transduction pathways in fungi by whole-genome duplication.</title>
        <authorList>
            <consortium name="DOE Joint Genome Institute"/>
            <person name="Corrochano L.M."/>
            <person name="Kuo A."/>
            <person name="Marcet-Houben M."/>
            <person name="Polaino S."/>
            <person name="Salamov A."/>
            <person name="Villalobos J.M."/>
            <person name="Alvarez M.I."/>
            <person name="Avalos J."/>
            <person name="Benito E.P."/>
            <person name="Benoit I."/>
            <person name="Burger G."/>
            <person name="Camino L.P."/>
            <person name="Canovas D."/>
            <person name="Cerda-Olmedo E."/>
            <person name="Cheng J.-F."/>
            <person name="Dominguez A."/>
            <person name="Elias M."/>
            <person name="Eslava A.P."/>
            <person name="Glaser F."/>
            <person name="Grimwood J."/>
            <person name="Gutierrez G."/>
            <person name="Heitman J."/>
            <person name="Henrissat B."/>
            <person name="Iturriaga E.A."/>
            <person name="Lang B.F."/>
            <person name="Lavin J.L."/>
            <person name="Lee S."/>
            <person name="Li W."/>
            <person name="Lindquist E."/>
            <person name="Lopez-Garcia S."/>
            <person name="Luque E.M."/>
            <person name="Marcos A.T."/>
            <person name="Martin J."/>
            <person name="McCluskey K."/>
            <person name="Medina H.R."/>
            <person name="Miralles-Duran A."/>
            <person name="Miyazaki A."/>
            <person name="Munoz-Torres E."/>
            <person name="Oguiza J.A."/>
            <person name="Ohm R."/>
            <person name="Olmedo M."/>
            <person name="Orejas M."/>
            <person name="Ortiz-Castellanos L."/>
            <person name="Pisabarro A.G."/>
            <person name="Rodriguez-Romero J."/>
            <person name="Ruiz-Herrera J."/>
            <person name="Ruiz-Vazquez R."/>
            <person name="Sanz C."/>
            <person name="Schackwitz W."/>
            <person name="Schmutz J."/>
            <person name="Shahriari M."/>
            <person name="Shelest E."/>
            <person name="Silva-Franco F."/>
            <person name="Soanes D."/>
            <person name="Syed K."/>
            <person name="Tagua V.G."/>
            <person name="Talbot N.J."/>
            <person name="Thon M."/>
            <person name="De vries R.P."/>
            <person name="Wiebenga A."/>
            <person name="Yadav J.S."/>
            <person name="Braun E.L."/>
            <person name="Baker S."/>
            <person name="Garre V."/>
            <person name="Horwitz B."/>
            <person name="Torres-Martinez S."/>
            <person name="Idnurm A."/>
            <person name="Herrera-Estrella A."/>
            <person name="Gabaldon T."/>
            <person name="Grigoriev I.V."/>
        </authorList>
    </citation>
    <scope>NUCLEOTIDE SEQUENCE [LARGE SCALE GENOMIC DNA]</scope>
    <source>
        <strain evidence="3">NRRL 1555(-)</strain>
    </source>
</reference>
<dbReference type="VEuPathDB" id="FungiDB:PHYBLDRAFT_70379"/>
<dbReference type="Proteomes" id="UP000077315">
    <property type="component" value="Unassembled WGS sequence"/>
</dbReference>
<dbReference type="InterPro" id="IPR013262">
    <property type="entry name" value="OMP_MIM1/TOM13_mt"/>
</dbReference>
<accession>A0A167K0K0</accession>
<dbReference type="Pfam" id="PF08219">
    <property type="entry name" value="TOM13"/>
    <property type="match status" value="1"/>
</dbReference>
<organism evidence="2 3">
    <name type="scientific">Phycomyces blakesleeanus (strain ATCC 8743b / DSM 1359 / FGSC 10004 / NBRC 33097 / NRRL 1555)</name>
    <dbReference type="NCBI Taxonomy" id="763407"/>
    <lineage>
        <taxon>Eukaryota</taxon>
        <taxon>Fungi</taxon>
        <taxon>Fungi incertae sedis</taxon>
        <taxon>Mucoromycota</taxon>
        <taxon>Mucoromycotina</taxon>
        <taxon>Mucoromycetes</taxon>
        <taxon>Mucorales</taxon>
        <taxon>Phycomycetaceae</taxon>
        <taxon>Phycomyces</taxon>
    </lineage>
</organism>
<dbReference type="PANTHER" id="PTHR28241:SF1">
    <property type="entry name" value="MITOCHONDRIAL IMPORT PROTEIN 1"/>
    <property type="match status" value="1"/>
</dbReference>
<keyword evidence="1" id="KW-1133">Transmembrane helix</keyword>
<dbReference type="EMBL" id="KV441026">
    <property type="protein sequence ID" value="OAD67020.1"/>
    <property type="molecule type" value="Genomic_DNA"/>
</dbReference>